<evidence type="ECO:0000256" key="2">
    <source>
        <dbReference type="SAM" id="SignalP"/>
    </source>
</evidence>
<evidence type="ECO:0000256" key="1">
    <source>
        <dbReference type="SAM" id="MobiDB-lite"/>
    </source>
</evidence>
<keyword evidence="2" id="KW-0732">Signal</keyword>
<evidence type="ECO:0000313" key="4">
    <source>
        <dbReference type="Proteomes" id="UP001458880"/>
    </source>
</evidence>
<keyword evidence="4" id="KW-1185">Reference proteome</keyword>
<dbReference type="AlphaFoldDB" id="A0AAW1JKJ6"/>
<feature type="region of interest" description="Disordered" evidence="1">
    <location>
        <begin position="95"/>
        <end position="197"/>
    </location>
</feature>
<feature type="compositionally biased region" description="Basic and acidic residues" evidence="1">
    <location>
        <begin position="174"/>
        <end position="184"/>
    </location>
</feature>
<feature type="chain" id="PRO_5043430144" evidence="2">
    <location>
        <begin position="20"/>
        <end position="317"/>
    </location>
</feature>
<dbReference type="InterPro" id="IPR031959">
    <property type="entry name" value="DUF4779"/>
</dbReference>
<comment type="caution">
    <text evidence="3">The sequence shown here is derived from an EMBL/GenBank/DDBJ whole genome shotgun (WGS) entry which is preliminary data.</text>
</comment>
<dbReference type="EMBL" id="JASPKY010000352">
    <property type="protein sequence ID" value="KAK9704346.1"/>
    <property type="molecule type" value="Genomic_DNA"/>
</dbReference>
<gene>
    <name evidence="3" type="ORF">QE152_g28356</name>
</gene>
<feature type="signal peptide" evidence="2">
    <location>
        <begin position="1"/>
        <end position="19"/>
    </location>
</feature>
<organism evidence="3 4">
    <name type="scientific">Popillia japonica</name>
    <name type="common">Japanese beetle</name>
    <dbReference type="NCBI Taxonomy" id="7064"/>
    <lineage>
        <taxon>Eukaryota</taxon>
        <taxon>Metazoa</taxon>
        <taxon>Ecdysozoa</taxon>
        <taxon>Arthropoda</taxon>
        <taxon>Hexapoda</taxon>
        <taxon>Insecta</taxon>
        <taxon>Pterygota</taxon>
        <taxon>Neoptera</taxon>
        <taxon>Endopterygota</taxon>
        <taxon>Coleoptera</taxon>
        <taxon>Polyphaga</taxon>
        <taxon>Scarabaeiformia</taxon>
        <taxon>Scarabaeidae</taxon>
        <taxon>Rutelinae</taxon>
        <taxon>Popillia</taxon>
    </lineage>
</organism>
<feature type="region of interest" description="Disordered" evidence="1">
    <location>
        <begin position="52"/>
        <end position="71"/>
    </location>
</feature>
<feature type="compositionally biased region" description="Basic and acidic residues" evidence="1">
    <location>
        <begin position="58"/>
        <end position="68"/>
    </location>
</feature>
<protein>
    <submittedName>
        <fullName evidence="3">Uncharacterized protein</fullName>
    </submittedName>
</protein>
<dbReference type="Proteomes" id="UP001458880">
    <property type="component" value="Unassembled WGS sequence"/>
</dbReference>
<reference evidence="3 4" key="1">
    <citation type="journal article" date="2024" name="BMC Genomics">
        <title>De novo assembly and annotation of Popillia japonica's genome with initial clues to its potential as an invasive pest.</title>
        <authorList>
            <person name="Cucini C."/>
            <person name="Boschi S."/>
            <person name="Funari R."/>
            <person name="Cardaioli E."/>
            <person name="Iannotti N."/>
            <person name="Marturano G."/>
            <person name="Paoli F."/>
            <person name="Bruttini M."/>
            <person name="Carapelli A."/>
            <person name="Frati F."/>
            <person name="Nardi F."/>
        </authorList>
    </citation>
    <scope>NUCLEOTIDE SEQUENCE [LARGE SCALE GENOMIC DNA]</scope>
    <source>
        <strain evidence="3">DMR45628</strain>
    </source>
</reference>
<evidence type="ECO:0000313" key="3">
    <source>
        <dbReference type="EMBL" id="KAK9704346.1"/>
    </source>
</evidence>
<feature type="compositionally biased region" description="Basic residues" evidence="1">
    <location>
        <begin position="111"/>
        <end position="121"/>
    </location>
</feature>
<sequence>MSIKFTAISLIVVWIGVNSTPIIIKTGIAKDHSQEQGGGVYDVSSNKGISSYEADQGFNKDKEGKHVSAQDSGQYVQELADNKQHLEENNYNRENFQKLGGGSVENVGKQAGHKKGHHKSGFKNSYHKEESGSKSSYYDDSDDQGGEYFLNSKQGAYTDDNASVQRGSSSDGSKYVKDDSRRGAYDNQGLYHKDFGTNQNYDQQKYQDNRANQGRSNQGNRFGESGRYVSEKYHSPPHYAHEDYYYPEDHYYADYSSPKRTITVYEDPRVYEAGSQYSEYDDYPEYSKYDDSVHLLVKRPVERRYYDEDNVYKHGYY</sequence>
<proteinExistence type="predicted"/>
<accession>A0AAW1JKJ6</accession>
<feature type="compositionally biased region" description="Polar residues" evidence="1">
    <location>
        <begin position="151"/>
        <end position="172"/>
    </location>
</feature>
<name>A0AAW1JKJ6_POPJA</name>
<dbReference type="Pfam" id="PF16009">
    <property type="entry name" value="DUF4779"/>
    <property type="match status" value="1"/>
</dbReference>